<feature type="signal peptide" evidence="1">
    <location>
        <begin position="1"/>
        <end position="26"/>
    </location>
</feature>
<proteinExistence type="predicted"/>
<sequence>MMRSKSLLIAISIVLFGGEVAEQANAQSTSNYFMLQNDNGCIGRRRDGSDDLVLKTCDPTDEHIFWRWDVNQFRSYTDDASCMQVGQLPKISTGTGALQRGTRVYSKPCAIAGSARDPFQAFDLFFEGGPLTLMDRPDLCVTHFGADPSVGESRIMMIPCAELMGERALGWAIVAVDFEEDYFVLDSEPGNGRAGCMGRNLDGSDELLYKTCRSDDDAIQWRFDNQGRLRNRVDDTECLQAGENIQVLEGTEALRRGSRVFVKKCASPNSAREDFQIIDDSWNGEGIMTLEARPDLCMVHFGAEPVWGETRIIMVPCADLGGVRSKGWEATDPCDNPPTCNFRALNATTEGTDEGTITINPVVGNATGNGTVAVSRSEDDATGTESVPIIPIFGNIAGNGTVAISRAGSSQTEDDTKPSTKTYSQEKYYPILIDWDEEP</sequence>
<organism evidence="2 3">
    <name type="scientific">Seminavis robusta</name>
    <dbReference type="NCBI Taxonomy" id="568900"/>
    <lineage>
        <taxon>Eukaryota</taxon>
        <taxon>Sar</taxon>
        <taxon>Stramenopiles</taxon>
        <taxon>Ochrophyta</taxon>
        <taxon>Bacillariophyta</taxon>
        <taxon>Bacillariophyceae</taxon>
        <taxon>Bacillariophycidae</taxon>
        <taxon>Naviculales</taxon>
        <taxon>Naviculaceae</taxon>
        <taxon>Seminavis</taxon>
    </lineage>
</organism>
<dbReference type="EMBL" id="CAICTM010000104">
    <property type="protein sequence ID" value="CAB9501331.1"/>
    <property type="molecule type" value="Genomic_DNA"/>
</dbReference>
<dbReference type="PROSITE" id="PS50231">
    <property type="entry name" value="RICIN_B_LECTIN"/>
    <property type="match status" value="1"/>
</dbReference>
<evidence type="ECO:0000256" key="1">
    <source>
        <dbReference type="SAM" id="SignalP"/>
    </source>
</evidence>
<evidence type="ECO:0000313" key="2">
    <source>
        <dbReference type="EMBL" id="CAB9501331.1"/>
    </source>
</evidence>
<keyword evidence="1" id="KW-0732">Signal</keyword>
<evidence type="ECO:0008006" key="4">
    <source>
        <dbReference type="Google" id="ProtNLM"/>
    </source>
</evidence>
<keyword evidence="3" id="KW-1185">Reference proteome</keyword>
<protein>
    <recommendedName>
        <fullName evidence="4">Ricin B lectin domain-containing protein</fullName>
    </recommendedName>
</protein>
<dbReference type="Gene3D" id="2.80.10.50">
    <property type="match status" value="1"/>
</dbReference>
<feature type="chain" id="PRO_5040355880" description="Ricin B lectin domain-containing protein" evidence="1">
    <location>
        <begin position="27"/>
        <end position="439"/>
    </location>
</feature>
<dbReference type="Proteomes" id="UP001153069">
    <property type="component" value="Unassembled WGS sequence"/>
</dbReference>
<dbReference type="AlphaFoldDB" id="A0A9N8DIM0"/>
<reference evidence="2" key="1">
    <citation type="submission" date="2020-06" db="EMBL/GenBank/DDBJ databases">
        <authorList>
            <consortium name="Plant Systems Biology data submission"/>
        </authorList>
    </citation>
    <scope>NUCLEOTIDE SEQUENCE</scope>
    <source>
        <strain evidence="2">D6</strain>
    </source>
</reference>
<name>A0A9N8DIM0_9STRA</name>
<evidence type="ECO:0000313" key="3">
    <source>
        <dbReference type="Proteomes" id="UP001153069"/>
    </source>
</evidence>
<gene>
    <name evidence="2" type="ORF">SEMRO_105_G053330.1</name>
</gene>
<comment type="caution">
    <text evidence="2">The sequence shown here is derived from an EMBL/GenBank/DDBJ whole genome shotgun (WGS) entry which is preliminary data.</text>
</comment>
<dbReference type="SUPFAM" id="SSF50370">
    <property type="entry name" value="Ricin B-like lectins"/>
    <property type="match status" value="1"/>
</dbReference>
<dbReference type="InterPro" id="IPR035992">
    <property type="entry name" value="Ricin_B-like_lectins"/>
</dbReference>
<accession>A0A9N8DIM0</accession>